<evidence type="ECO:0000256" key="1">
    <source>
        <dbReference type="ARBA" id="ARBA00023157"/>
    </source>
</evidence>
<dbReference type="SUPFAM" id="SSF53448">
    <property type="entry name" value="Nucleotide-diphospho-sugar transferases"/>
    <property type="match status" value="1"/>
</dbReference>
<evidence type="ECO:0000313" key="4">
    <source>
        <dbReference type="Proteomes" id="UP001331761"/>
    </source>
</evidence>
<accession>A0AAN8G5N9</accession>
<evidence type="ECO:0000259" key="2">
    <source>
        <dbReference type="Pfam" id="PF00535"/>
    </source>
</evidence>
<dbReference type="Proteomes" id="UP001331761">
    <property type="component" value="Unassembled WGS sequence"/>
</dbReference>
<dbReference type="PANTHER" id="PTHR11675">
    <property type="entry name" value="N-ACETYLGALACTOSAMINYLTRANSFERASE"/>
    <property type="match status" value="1"/>
</dbReference>
<dbReference type="InterPro" id="IPR001173">
    <property type="entry name" value="Glyco_trans_2-like"/>
</dbReference>
<reference evidence="3 4" key="1">
    <citation type="submission" date="2019-10" db="EMBL/GenBank/DDBJ databases">
        <title>Assembly and Annotation for the nematode Trichostrongylus colubriformis.</title>
        <authorList>
            <person name="Martin J."/>
        </authorList>
    </citation>
    <scope>NUCLEOTIDE SEQUENCE [LARGE SCALE GENOMIC DNA]</scope>
    <source>
        <strain evidence="3">G859</strain>
        <tissue evidence="3">Whole worm</tissue>
    </source>
</reference>
<keyword evidence="4" id="KW-1185">Reference proteome</keyword>
<name>A0AAN8G5N9_TRICO</name>
<feature type="non-terminal residue" evidence="3">
    <location>
        <position position="1"/>
    </location>
</feature>
<dbReference type="GO" id="GO:0005794">
    <property type="term" value="C:Golgi apparatus"/>
    <property type="evidence" value="ECO:0007669"/>
    <property type="project" value="TreeGrafter"/>
</dbReference>
<comment type="caution">
    <text evidence="3">The sequence shown here is derived from an EMBL/GenBank/DDBJ whole genome shotgun (WGS) entry which is preliminary data.</text>
</comment>
<dbReference type="EMBL" id="WIXE01003173">
    <property type="protein sequence ID" value="KAK5984175.1"/>
    <property type="molecule type" value="Genomic_DNA"/>
</dbReference>
<organism evidence="3 4">
    <name type="scientific">Trichostrongylus colubriformis</name>
    <name type="common">Black scour worm</name>
    <dbReference type="NCBI Taxonomy" id="6319"/>
    <lineage>
        <taxon>Eukaryota</taxon>
        <taxon>Metazoa</taxon>
        <taxon>Ecdysozoa</taxon>
        <taxon>Nematoda</taxon>
        <taxon>Chromadorea</taxon>
        <taxon>Rhabditida</taxon>
        <taxon>Rhabditina</taxon>
        <taxon>Rhabditomorpha</taxon>
        <taxon>Strongyloidea</taxon>
        <taxon>Trichostrongylidae</taxon>
        <taxon>Trichostrongylus</taxon>
    </lineage>
</organism>
<dbReference type="AlphaFoldDB" id="A0AAN8G5N9"/>
<sequence length="112" mass="12795">FHASFIPFSSDSSDMMSLDRRLPDARREECLDVKYDLENLPQASVIIIFTDEAWSPLMRTVHSVVNRSPPQLLKEVILLDDNSQRGTWFLLSWCMAECVSVRAYLTTATALN</sequence>
<dbReference type="Gene3D" id="3.90.550.10">
    <property type="entry name" value="Spore Coat Polysaccharide Biosynthesis Protein SpsA, Chain A"/>
    <property type="match status" value="1"/>
</dbReference>
<dbReference type="PANTHER" id="PTHR11675:SF43">
    <property type="entry name" value="POLYPEPTIDE N-ACETYLGALACTOSAMINYLTRANSFERASE 1"/>
    <property type="match status" value="1"/>
</dbReference>
<dbReference type="GO" id="GO:0004653">
    <property type="term" value="F:polypeptide N-acetylgalactosaminyltransferase activity"/>
    <property type="evidence" value="ECO:0007669"/>
    <property type="project" value="TreeGrafter"/>
</dbReference>
<proteinExistence type="predicted"/>
<feature type="domain" description="Glycosyltransferase 2-like" evidence="2">
    <location>
        <begin position="44"/>
        <end position="91"/>
    </location>
</feature>
<protein>
    <recommendedName>
        <fullName evidence="2">Glycosyltransferase 2-like domain-containing protein</fullName>
    </recommendedName>
</protein>
<keyword evidence="1" id="KW-1015">Disulfide bond</keyword>
<dbReference type="Pfam" id="PF00535">
    <property type="entry name" value="Glycos_transf_2"/>
    <property type="match status" value="1"/>
</dbReference>
<gene>
    <name evidence="3" type="ORF">GCK32_022248</name>
</gene>
<dbReference type="GO" id="GO:0006493">
    <property type="term" value="P:protein O-linked glycosylation"/>
    <property type="evidence" value="ECO:0007669"/>
    <property type="project" value="TreeGrafter"/>
</dbReference>
<evidence type="ECO:0000313" key="3">
    <source>
        <dbReference type="EMBL" id="KAK5984175.1"/>
    </source>
</evidence>
<dbReference type="InterPro" id="IPR029044">
    <property type="entry name" value="Nucleotide-diphossugar_trans"/>
</dbReference>